<name>A0ABX7MMT3_9GAMM</name>
<dbReference type="SUPFAM" id="SSF52540">
    <property type="entry name" value="P-loop containing nucleoside triphosphate hydrolases"/>
    <property type="match status" value="1"/>
</dbReference>
<dbReference type="InterPro" id="IPR027417">
    <property type="entry name" value="P-loop_NTPase"/>
</dbReference>
<dbReference type="RefSeq" id="WP_206642749.1">
    <property type="nucleotide sequence ID" value="NZ_CP071247.1"/>
</dbReference>
<dbReference type="PANTHER" id="PTHR36451">
    <property type="entry name" value="PAPS-DEPENDENT SULFOTRANSFERASE STF3"/>
    <property type="match status" value="1"/>
</dbReference>
<dbReference type="Gene3D" id="3.40.50.300">
    <property type="entry name" value="P-loop containing nucleotide triphosphate hydrolases"/>
    <property type="match status" value="1"/>
</dbReference>
<keyword evidence="2" id="KW-1185">Reference proteome</keyword>
<sequence length="306" mass="35505">MESKQLFILGAPRSGTTFLASILADTSFGSPIETHFITKYFKKLERYGELCERSNFKKLIKDILAERPIQQWKLALDIDQFFDDLSPDYSYATIVHALMTRFRLADPDASWGDKTPHYLGDVEILLELFPNARFIYIVRDGRDVALSLLKKPWGPNNVVSCAEYWKILNSKELELSEIAKKSNLFSLTYEELLNNPTELIREIYQYLGEELPKSRIIKVQKNTKIGNKEKWRTELTIDQIRQFEAIAGNKLMELGYPVLTSSPKISLMERFYFKTHEFISKNIFLFHTNVIDGILIKLGKKEPFSD</sequence>
<dbReference type="EMBL" id="CP071247">
    <property type="protein sequence ID" value="QSP93526.1"/>
    <property type="molecule type" value="Genomic_DNA"/>
</dbReference>
<dbReference type="Pfam" id="PF13469">
    <property type="entry name" value="Sulfotransfer_3"/>
    <property type="match status" value="1"/>
</dbReference>
<gene>
    <name evidence="1" type="ORF">LPB19_09850</name>
</gene>
<accession>A0ABX7MMT3</accession>
<organism evidence="1 2">
    <name type="scientific">Marinobacter salinisoli</name>
    <dbReference type="NCBI Taxonomy" id="2769486"/>
    <lineage>
        <taxon>Bacteria</taxon>
        <taxon>Pseudomonadati</taxon>
        <taxon>Pseudomonadota</taxon>
        <taxon>Gammaproteobacteria</taxon>
        <taxon>Pseudomonadales</taxon>
        <taxon>Marinobacteraceae</taxon>
        <taxon>Marinobacter</taxon>
    </lineage>
</organism>
<evidence type="ECO:0000313" key="1">
    <source>
        <dbReference type="EMBL" id="QSP93526.1"/>
    </source>
</evidence>
<protein>
    <submittedName>
        <fullName evidence="1">Sulfotransferase</fullName>
    </submittedName>
</protein>
<evidence type="ECO:0000313" key="2">
    <source>
        <dbReference type="Proteomes" id="UP000663555"/>
    </source>
</evidence>
<dbReference type="PANTHER" id="PTHR36451:SF1">
    <property type="entry name" value="OMEGA-HYDROXY-BETA-DIHYDROMENAQUINONE-9 SULFOTRANSFERASE STF3"/>
    <property type="match status" value="1"/>
</dbReference>
<dbReference type="Proteomes" id="UP000663555">
    <property type="component" value="Chromosome"/>
</dbReference>
<dbReference type="InterPro" id="IPR052736">
    <property type="entry name" value="Stf3_sulfotransferase"/>
</dbReference>
<proteinExistence type="predicted"/>
<reference evidence="1 2" key="1">
    <citation type="submission" date="2021-03" db="EMBL/GenBank/DDBJ databases">
        <title>Genome sequencing of Marinobacter sp. LPB0319.</title>
        <authorList>
            <person name="Kim J."/>
        </authorList>
    </citation>
    <scope>NUCLEOTIDE SEQUENCE [LARGE SCALE GENOMIC DNA]</scope>
    <source>
        <strain evidence="1 2">LPB0319</strain>
    </source>
</reference>